<dbReference type="AlphaFoldDB" id="G7YRS8"/>
<reference evidence="2" key="1">
    <citation type="journal article" date="2011" name="Genome Biol.">
        <title>The draft genome of the carcinogenic human liver fluke Clonorchis sinensis.</title>
        <authorList>
            <person name="Wang X."/>
            <person name="Chen W."/>
            <person name="Huang Y."/>
            <person name="Sun J."/>
            <person name="Men J."/>
            <person name="Liu H."/>
            <person name="Luo F."/>
            <person name="Guo L."/>
            <person name="Lv X."/>
            <person name="Deng C."/>
            <person name="Zhou C."/>
            <person name="Fan Y."/>
            <person name="Li X."/>
            <person name="Huang L."/>
            <person name="Hu Y."/>
            <person name="Liang C."/>
            <person name="Hu X."/>
            <person name="Xu J."/>
            <person name="Yu X."/>
        </authorList>
    </citation>
    <scope>NUCLEOTIDE SEQUENCE [LARGE SCALE GENOMIC DNA]</scope>
    <source>
        <strain evidence="2">Henan</strain>
    </source>
</reference>
<accession>G7YRS8</accession>
<keyword evidence="3" id="KW-1185">Reference proteome</keyword>
<proteinExistence type="predicted"/>
<organism evidence="2 3">
    <name type="scientific">Clonorchis sinensis</name>
    <name type="common">Chinese liver fluke</name>
    <dbReference type="NCBI Taxonomy" id="79923"/>
    <lineage>
        <taxon>Eukaryota</taxon>
        <taxon>Metazoa</taxon>
        <taxon>Spiralia</taxon>
        <taxon>Lophotrochozoa</taxon>
        <taxon>Platyhelminthes</taxon>
        <taxon>Trematoda</taxon>
        <taxon>Digenea</taxon>
        <taxon>Opisthorchiida</taxon>
        <taxon>Opisthorchiata</taxon>
        <taxon>Opisthorchiidae</taxon>
        <taxon>Clonorchis</taxon>
    </lineage>
</organism>
<reference key="2">
    <citation type="submission" date="2011-10" db="EMBL/GenBank/DDBJ databases">
        <title>The genome and transcriptome sequence of Clonorchis sinensis provide insights into the carcinogenic liver fluke.</title>
        <authorList>
            <person name="Wang X."/>
            <person name="Huang Y."/>
            <person name="Chen W."/>
            <person name="Liu H."/>
            <person name="Guo L."/>
            <person name="Chen Y."/>
            <person name="Luo F."/>
            <person name="Zhou W."/>
            <person name="Sun J."/>
            <person name="Mao Q."/>
            <person name="Liang P."/>
            <person name="Zhou C."/>
            <person name="Tian Y."/>
            <person name="Men J."/>
            <person name="Lv X."/>
            <person name="Huang L."/>
            <person name="Zhou J."/>
            <person name="Hu Y."/>
            <person name="Li R."/>
            <person name="Zhang F."/>
            <person name="Lei H."/>
            <person name="Li X."/>
            <person name="Hu X."/>
            <person name="Liang C."/>
            <person name="Xu J."/>
            <person name="Wu Z."/>
            <person name="Yu X."/>
        </authorList>
    </citation>
    <scope>NUCLEOTIDE SEQUENCE</scope>
    <source>
        <strain>Henan</strain>
    </source>
</reference>
<evidence type="ECO:0000256" key="1">
    <source>
        <dbReference type="SAM" id="MobiDB-lite"/>
    </source>
</evidence>
<gene>
    <name evidence="2" type="ORF">CLF_108583</name>
</gene>
<dbReference type="EMBL" id="DF144058">
    <property type="protein sequence ID" value="GAA55658.1"/>
    <property type="molecule type" value="Genomic_DNA"/>
</dbReference>
<feature type="region of interest" description="Disordered" evidence="1">
    <location>
        <begin position="1093"/>
        <end position="1114"/>
    </location>
</feature>
<evidence type="ECO:0000313" key="2">
    <source>
        <dbReference type="EMBL" id="GAA55658.1"/>
    </source>
</evidence>
<name>G7YRS8_CLOSI</name>
<evidence type="ECO:0000313" key="3">
    <source>
        <dbReference type="Proteomes" id="UP000008909"/>
    </source>
</evidence>
<sequence length="1272" mass="143116">MPNIYILFQEASNSQGCLRHSDRIQAFQCTQHTTSYGAVRQRAVKTEERTKRGQKAGRSYRPGDRLSALVSCAHLHTDTDASTQVSDSAAFVAGADKQDKRRVKSTWTNPSDRVWQSRYRIRNAVLESVDSPVHEPLRLLSLVEASYLALRIDTGLAVAISSQASDTNLVDVEYADDIAVVVEQEEKMPIFESLEGVLSCKYSATREGILVGITEGFTAMWIPSRQLSLVSSARLIIPGRSIGRNGVLATGYKETQPANNFPIAVRILPANQLSISERTDARQPKSEVPATNKLMLNSECKLMIMPARSCYPPVVNEHYYYLTLCECRVHTKGRNDFGQFTQKQLHLFLLFEDENDVCMLHIGKAFLSHLKSGVQKTNETTCARNGPKTTLNACRSQFVTIPWRIVTTITTLNDSPKRFMYGAVHGLKYGVANTDTCRNDRRPFHTQVVKSCSISNLRRHKGRNYFPCRFEIISKRNAKQNTESVTFRQPQLVHPSCSFTKLSTDPIATSRWRYRDCHTQSDGLLISLAHHILDISRPSVTCVKKTVSTHGICTKCRVLANLCCPLISPISTVSDTWNLFSSSIHKTRGPCLRSIVRYACIRSVRTTLQSRRQYPLQLEDERRMPQVTSTLQTPPRWRSSGPTEVVQQRALTQHVVASTRYTAGQLPSLLGLAITNESDFVDKVTTNAPLGHTDHPLLTCDFTLYWARTSEPQTWMLSFCGANFSGREHYVGLYSAPATSSHPNLSRRNYEQPLADLAFTVEDIRQLLHNINPFYAFGPDEVHPRILKETTSTMAKISTSFQASTQAKDEDPMSDAIFFYSSKTFARVPHLPLPHKLGSYGIQGRIPHRAKTLLSDRSFRRAATKMVDGLKSVDYETQLAVLDLFSLECRRLRGDLILNYALFEQVSVNRFFTVAPANTRRGHDATSVSPMSNSRPCYLVFHYTNSHWAKYSSCSLMHERTIALFYRKTFSRGLNTCPPQRAWIVYAHPGSISAHVPNTGTSRLARRVSHSAAAYVRPTLITNRNTKEIMKSFSCSWTSTCHAKKRILPGCPSLDRGSRDTEVGCEPQLPAVAFHCAFRARRPKWLERELTDRKVRGSNPTSASRLPLSRLGQPGSIPALVQPSGGMAVRHRKGATAERFSGLRKTRTPRSVIEKLEDTGIKQNYQNSLLKRLSDSSMLDIKGHCEQTSKALLRARLPVSGDRFPPGHNHNSTRRIIRLQVELRVRSDREAWWTRKAEEMEDAKHAGNVPELFHLTRSAGPRKPLVSEISKN</sequence>
<dbReference type="Proteomes" id="UP000008909">
    <property type="component" value="Unassembled WGS sequence"/>
</dbReference>
<protein>
    <submittedName>
        <fullName evidence="2">Uncharacterized protein</fullName>
    </submittedName>
</protein>